<dbReference type="PROSITE" id="PS50977">
    <property type="entry name" value="HTH_TETR_2"/>
    <property type="match status" value="1"/>
</dbReference>
<evidence type="ECO:0000256" key="1">
    <source>
        <dbReference type="ARBA" id="ARBA00023015"/>
    </source>
</evidence>
<reference evidence="6" key="1">
    <citation type="journal article" date="2021" name="PeerJ">
        <title>Extensive microbial diversity within the chicken gut microbiome revealed by metagenomics and culture.</title>
        <authorList>
            <person name="Gilroy R."/>
            <person name="Ravi A."/>
            <person name="Getino M."/>
            <person name="Pursley I."/>
            <person name="Horton D.L."/>
            <person name="Alikhan N.F."/>
            <person name="Baker D."/>
            <person name="Gharbi K."/>
            <person name="Hall N."/>
            <person name="Watson M."/>
            <person name="Adriaenssens E.M."/>
            <person name="Foster-Nyarko E."/>
            <person name="Jarju S."/>
            <person name="Secka A."/>
            <person name="Antonio M."/>
            <person name="Oren A."/>
            <person name="Chaudhuri R.R."/>
            <person name="La Ragione R."/>
            <person name="Hildebrand F."/>
            <person name="Pallen M.J."/>
        </authorList>
    </citation>
    <scope>NUCLEOTIDE SEQUENCE</scope>
    <source>
        <strain evidence="6">ChiHjej9B8-13557</strain>
    </source>
</reference>
<evidence type="ECO:0000313" key="7">
    <source>
        <dbReference type="Proteomes" id="UP000824211"/>
    </source>
</evidence>
<sequence>MPDASPKKPLRLSEKRIQTRREEILNACAELYEQMSFREITLKEIGQRTTFTRTSIYNYFHSREEIFLALTRREYEAWAADLDALRAEAGGGPHRFPAALGRTLDARTRLLKLLAMNLYDMEDNARMEHLVAFKTAYNGAIQALRQCLAAYFPAMTEGDVEDFLYLFLPFMFGLYPYTTVTDKQKEAMRLAGVSYPSLTAGALACAFTQKLLAPWLA</sequence>
<dbReference type="GO" id="GO:0000976">
    <property type="term" value="F:transcription cis-regulatory region binding"/>
    <property type="evidence" value="ECO:0007669"/>
    <property type="project" value="TreeGrafter"/>
</dbReference>
<feature type="DNA-binding region" description="H-T-H motif" evidence="4">
    <location>
        <begin position="41"/>
        <end position="60"/>
    </location>
</feature>
<name>A0A9D2MFP1_9FIRM</name>
<protein>
    <submittedName>
        <fullName evidence="6">TetR/AcrR family transcriptional regulator</fullName>
    </submittedName>
</protein>
<evidence type="ECO:0000256" key="2">
    <source>
        <dbReference type="ARBA" id="ARBA00023125"/>
    </source>
</evidence>
<dbReference type="PANTHER" id="PTHR30055">
    <property type="entry name" value="HTH-TYPE TRANSCRIPTIONAL REGULATOR RUTR"/>
    <property type="match status" value="1"/>
</dbReference>
<dbReference type="InterPro" id="IPR041483">
    <property type="entry name" value="TetR_C_34"/>
</dbReference>
<dbReference type="SUPFAM" id="SSF46689">
    <property type="entry name" value="Homeodomain-like"/>
    <property type="match status" value="1"/>
</dbReference>
<feature type="domain" description="HTH tetR-type" evidence="5">
    <location>
        <begin position="18"/>
        <end position="78"/>
    </location>
</feature>
<keyword evidence="2 4" id="KW-0238">DNA-binding</keyword>
<evidence type="ECO:0000256" key="4">
    <source>
        <dbReference type="PROSITE-ProRule" id="PRU00335"/>
    </source>
</evidence>
<dbReference type="Pfam" id="PF00440">
    <property type="entry name" value="TetR_N"/>
    <property type="match status" value="1"/>
</dbReference>
<dbReference type="AlphaFoldDB" id="A0A9D2MFP1"/>
<evidence type="ECO:0000256" key="3">
    <source>
        <dbReference type="ARBA" id="ARBA00023163"/>
    </source>
</evidence>
<dbReference type="InterPro" id="IPR009057">
    <property type="entry name" value="Homeodomain-like_sf"/>
</dbReference>
<keyword evidence="1" id="KW-0805">Transcription regulation</keyword>
<evidence type="ECO:0000259" key="5">
    <source>
        <dbReference type="PROSITE" id="PS50977"/>
    </source>
</evidence>
<dbReference type="PANTHER" id="PTHR30055:SF234">
    <property type="entry name" value="HTH-TYPE TRANSCRIPTIONAL REGULATOR BETI"/>
    <property type="match status" value="1"/>
</dbReference>
<reference evidence="6" key="2">
    <citation type="submission" date="2021-04" db="EMBL/GenBank/DDBJ databases">
        <authorList>
            <person name="Gilroy R."/>
        </authorList>
    </citation>
    <scope>NUCLEOTIDE SEQUENCE</scope>
    <source>
        <strain evidence="6">ChiHjej9B8-13557</strain>
    </source>
</reference>
<dbReference type="EMBL" id="DWXX01000142">
    <property type="protein sequence ID" value="HJB59557.1"/>
    <property type="molecule type" value="Genomic_DNA"/>
</dbReference>
<proteinExistence type="predicted"/>
<organism evidence="6 7">
    <name type="scientific">Candidatus Faecalibacterium faecipullorum</name>
    <dbReference type="NCBI Taxonomy" id="2838578"/>
    <lineage>
        <taxon>Bacteria</taxon>
        <taxon>Bacillati</taxon>
        <taxon>Bacillota</taxon>
        <taxon>Clostridia</taxon>
        <taxon>Eubacteriales</taxon>
        <taxon>Oscillospiraceae</taxon>
        <taxon>Faecalibacterium</taxon>
    </lineage>
</organism>
<accession>A0A9D2MFP1</accession>
<gene>
    <name evidence="6" type="ORF">H9771_07895</name>
</gene>
<dbReference type="InterPro" id="IPR001647">
    <property type="entry name" value="HTH_TetR"/>
</dbReference>
<keyword evidence="3" id="KW-0804">Transcription</keyword>
<evidence type="ECO:0000313" key="6">
    <source>
        <dbReference type="EMBL" id="HJB59557.1"/>
    </source>
</evidence>
<dbReference type="GO" id="GO:0003700">
    <property type="term" value="F:DNA-binding transcription factor activity"/>
    <property type="evidence" value="ECO:0007669"/>
    <property type="project" value="TreeGrafter"/>
</dbReference>
<dbReference type="Gene3D" id="1.10.357.10">
    <property type="entry name" value="Tetracycline Repressor, domain 2"/>
    <property type="match status" value="1"/>
</dbReference>
<dbReference type="InterPro" id="IPR050109">
    <property type="entry name" value="HTH-type_TetR-like_transc_reg"/>
</dbReference>
<dbReference type="Proteomes" id="UP000824211">
    <property type="component" value="Unassembled WGS sequence"/>
</dbReference>
<dbReference type="Pfam" id="PF17929">
    <property type="entry name" value="TetR_C_34"/>
    <property type="match status" value="1"/>
</dbReference>
<comment type="caution">
    <text evidence="6">The sequence shown here is derived from an EMBL/GenBank/DDBJ whole genome shotgun (WGS) entry which is preliminary data.</text>
</comment>